<sequence>MDRSQFYSATAGRTIKVPRRSRARFAIGDVVRHRNHDFRGVIFDIDPVYANSDEWYEQIPEGQRPRRNQPFYHLLAENEESSYVAYVSQQNLLMDDDGEPIDHPQVDQLFEEFRGGRYRLRRSLTH</sequence>
<reference evidence="3 4" key="1">
    <citation type="submission" date="2018-11" db="EMBL/GenBank/DDBJ databases">
        <title>Erythrobacter spongiae sp. nov., isolated from a marine sponge.</title>
        <authorList>
            <person name="Zhuang L."/>
            <person name="Luo L."/>
        </authorList>
    </citation>
    <scope>NUCLEOTIDE SEQUENCE [LARGE SCALE GENOMIC DNA]</scope>
    <source>
        <strain evidence="3 4">HN-E23</strain>
    </source>
</reference>
<dbReference type="Proteomes" id="UP000275232">
    <property type="component" value="Unassembled WGS sequence"/>
</dbReference>
<dbReference type="SMART" id="SM00992">
    <property type="entry name" value="YccV-like"/>
    <property type="match status" value="1"/>
</dbReference>
<name>A0A3N5CX36_9SPHN</name>
<dbReference type="Gene3D" id="2.30.30.390">
    <property type="entry name" value="Hemimethylated DNA-binding domain"/>
    <property type="match status" value="1"/>
</dbReference>
<dbReference type="NCBIfam" id="TIGR02097">
    <property type="entry name" value="yccV"/>
    <property type="match status" value="1"/>
</dbReference>
<evidence type="ECO:0000313" key="4">
    <source>
        <dbReference type="Proteomes" id="UP000275232"/>
    </source>
</evidence>
<proteinExistence type="predicted"/>
<dbReference type="OrthoDB" id="9797680at2"/>
<feature type="domain" description="Hemimethylated DNA-binding" evidence="2">
    <location>
        <begin position="22"/>
        <end position="121"/>
    </location>
</feature>
<dbReference type="InterPro" id="IPR011722">
    <property type="entry name" value="Hemimethylated_DNA-bd_dom"/>
</dbReference>
<comment type="caution">
    <text evidence="3">The sequence shown here is derived from an EMBL/GenBank/DDBJ whole genome shotgun (WGS) entry which is preliminary data.</text>
</comment>
<dbReference type="EMBL" id="RPFZ01000001">
    <property type="protein sequence ID" value="RPF72140.1"/>
    <property type="molecule type" value="Genomic_DNA"/>
</dbReference>
<gene>
    <name evidence="3" type="primary">hspQ</name>
    <name evidence="3" type="ORF">EG799_11300</name>
</gene>
<dbReference type="InterPro" id="IPR036623">
    <property type="entry name" value="Hemimethylated_DNA-bd_sf"/>
</dbReference>
<dbReference type="Pfam" id="PF08755">
    <property type="entry name" value="YccV-like"/>
    <property type="match status" value="1"/>
</dbReference>
<accession>A0A3N5CX36</accession>
<dbReference type="InterPro" id="IPR053189">
    <property type="entry name" value="Clp_protease_adapter_ClpF"/>
</dbReference>
<evidence type="ECO:0000259" key="2">
    <source>
        <dbReference type="SMART" id="SM00992"/>
    </source>
</evidence>
<dbReference type="PANTHER" id="PTHR48439">
    <property type="entry name" value="HEMIMETHYLATED DNA-BINDING DOMAIN-CONTAINING PROTEIN"/>
    <property type="match status" value="1"/>
</dbReference>
<evidence type="ECO:0000313" key="3">
    <source>
        <dbReference type="EMBL" id="RPF72140.1"/>
    </source>
</evidence>
<evidence type="ECO:0000256" key="1">
    <source>
        <dbReference type="NCBIfam" id="TIGR02097"/>
    </source>
</evidence>
<organism evidence="3 4">
    <name type="scientific">Aurantiacibacter spongiae</name>
    <dbReference type="NCBI Taxonomy" id="2488860"/>
    <lineage>
        <taxon>Bacteria</taxon>
        <taxon>Pseudomonadati</taxon>
        <taxon>Pseudomonadota</taxon>
        <taxon>Alphaproteobacteria</taxon>
        <taxon>Sphingomonadales</taxon>
        <taxon>Erythrobacteraceae</taxon>
        <taxon>Aurantiacibacter</taxon>
    </lineage>
</organism>
<keyword evidence="4" id="KW-1185">Reference proteome</keyword>
<dbReference type="RefSeq" id="WP_123881265.1">
    <property type="nucleotide sequence ID" value="NZ_RPFZ01000001.1"/>
</dbReference>
<dbReference type="GO" id="GO:0003677">
    <property type="term" value="F:DNA binding"/>
    <property type="evidence" value="ECO:0007669"/>
    <property type="project" value="UniProtKB-UniRule"/>
</dbReference>
<keyword evidence="3" id="KW-0346">Stress response</keyword>
<protein>
    <recommendedName>
        <fullName evidence="1">Heat shock protein HspQ</fullName>
    </recommendedName>
</protein>
<dbReference type="PANTHER" id="PTHR48439:SF1">
    <property type="entry name" value="HEMIMETHYLATED DNA-BINDING DOMAIN-CONTAINING PROTEIN"/>
    <property type="match status" value="1"/>
</dbReference>
<dbReference type="AlphaFoldDB" id="A0A3N5CX36"/>
<dbReference type="SUPFAM" id="SSF141255">
    <property type="entry name" value="YccV-like"/>
    <property type="match status" value="1"/>
</dbReference>